<name>A0A1R4I1S6_9GAMM</name>
<proteinExistence type="predicted"/>
<dbReference type="AlphaFoldDB" id="A0A1R4I1S6"/>
<reference evidence="2 3" key="1">
    <citation type="submission" date="2017-02" db="EMBL/GenBank/DDBJ databases">
        <authorList>
            <person name="Dridi B."/>
        </authorList>
    </citation>
    <scope>NUCLEOTIDE SEQUENCE [LARGE SCALE GENOMIC DNA]</scope>
    <source>
        <strain evidence="2 3">JB380</strain>
    </source>
</reference>
<dbReference type="SUPFAM" id="SSF48452">
    <property type="entry name" value="TPR-like"/>
    <property type="match status" value="1"/>
</dbReference>
<dbReference type="Gene3D" id="1.25.40.10">
    <property type="entry name" value="Tetratricopeptide repeat domain"/>
    <property type="match status" value="1"/>
</dbReference>
<feature type="chain" id="PRO_5010290874" evidence="1">
    <location>
        <begin position="20"/>
        <end position="354"/>
    </location>
</feature>
<keyword evidence="1" id="KW-0732">Signal</keyword>
<feature type="signal peptide" evidence="1">
    <location>
        <begin position="1"/>
        <end position="19"/>
    </location>
</feature>
<comment type="caution">
    <text evidence="2">The sequence shown here is derived from an EMBL/GenBank/DDBJ whole genome shotgun (WGS) entry which is preliminary data.</text>
</comment>
<organism evidence="2 3">
    <name type="scientific">Halomonas citrativorans</name>
    <dbReference type="NCBI Taxonomy" id="2742612"/>
    <lineage>
        <taxon>Bacteria</taxon>
        <taxon>Pseudomonadati</taxon>
        <taxon>Pseudomonadota</taxon>
        <taxon>Gammaproteobacteria</taxon>
        <taxon>Oceanospirillales</taxon>
        <taxon>Halomonadaceae</taxon>
        <taxon>Halomonas</taxon>
    </lineage>
</organism>
<protein>
    <submittedName>
        <fullName evidence="2">TPR domain protein, putative component of TonB system</fullName>
    </submittedName>
</protein>
<dbReference type="RefSeq" id="WP_087109240.1">
    <property type="nucleotide sequence ID" value="NZ_FUKM01000048.1"/>
</dbReference>
<evidence type="ECO:0000313" key="3">
    <source>
        <dbReference type="Proteomes" id="UP000196331"/>
    </source>
</evidence>
<dbReference type="InterPro" id="IPR011990">
    <property type="entry name" value="TPR-like_helical_dom_sf"/>
</dbReference>
<gene>
    <name evidence="2" type="ORF">CZ787_11670</name>
</gene>
<dbReference type="OrthoDB" id="6397696at2"/>
<sequence length="354" mass="38968">MQRLAWILIFSVWVSAAQADAPLPGDVIRDLKAQQEQLQSGAFEAVAERATAQANRLAGGNVSDRWASALYHQLAASALARQEKPAQAADHLALARQTSGVDAEQAARWLREEASLRRVAGQNEQAIDLLSEWLESEQDTATLWQLVRLMAQEAQWDAAAERLNQAVEQTQALDESQQALALAILRHSGQNEQALGWLVEGLGPQSDRDAWQQAAGLAQQAGQPGVAAGLWEMAWQLGKLESKDDFWLLVQLHRSGGTPARAAEHVENALAKGELERDERSLRLLATSWQQARHVDNALSAWQALAEYTQAAKDWRQYGQLAYAWGSEEQAEQALSKAAELGDEEASQWLANFN</sequence>
<evidence type="ECO:0000313" key="2">
    <source>
        <dbReference type="EMBL" id="SJN13745.1"/>
    </source>
</evidence>
<dbReference type="Proteomes" id="UP000196331">
    <property type="component" value="Unassembled WGS sequence"/>
</dbReference>
<evidence type="ECO:0000256" key="1">
    <source>
        <dbReference type="SAM" id="SignalP"/>
    </source>
</evidence>
<accession>A0A1R4I1S6</accession>
<dbReference type="EMBL" id="FUKM01000048">
    <property type="protein sequence ID" value="SJN13745.1"/>
    <property type="molecule type" value="Genomic_DNA"/>
</dbReference>